<dbReference type="Pfam" id="PF18143">
    <property type="entry name" value="HAD_SAK_2"/>
    <property type="match status" value="1"/>
</dbReference>
<protein>
    <recommendedName>
        <fullName evidence="3">Secreted protein</fullName>
    </recommendedName>
</protein>
<proteinExistence type="predicted"/>
<keyword evidence="2" id="KW-1185">Reference proteome</keyword>
<dbReference type="EMBL" id="JAERRJ010000008">
    <property type="protein sequence ID" value="MBL1077277.1"/>
    <property type="molecule type" value="Genomic_DNA"/>
</dbReference>
<organism evidence="1 2">
    <name type="scientific">Nocardia acididurans</name>
    <dbReference type="NCBI Taxonomy" id="2802282"/>
    <lineage>
        <taxon>Bacteria</taxon>
        <taxon>Bacillati</taxon>
        <taxon>Actinomycetota</taxon>
        <taxon>Actinomycetes</taxon>
        <taxon>Mycobacteriales</taxon>
        <taxon>Nocardiaceae</taxon>
        <taxon>Nocardia</taxon>
    </lineage>
</organism>
<name>A0ABS1M9I1_9NOCA</name>
<gene>
    <name evidence="1" type="ORF">JK358_23020</name>
</gene>
<reference evidence="1 2" key="1">
    <citation type="submission" date="2021-01" db="EMBL/GenBank/DDBJ databases">
        <title>WGS of actinomycetes isolated from Thailand.</title>
        <authorList>
            <person name="Thawai C."/>
        </authorList>
    </citation>
    <scope>NUCLEOTIDE SEQUENCE [LARGE SCALE GENOMIC DNA]</scope>
    <source>
        <strain evidence="1 2">LPG 2</strain>
    </source>
</reference>
<dbReference type="RefSeq" id="WP_201950111.1">
    <property type="nucleotide sequence ID" value="NZ_JAERRJ010000008.1"/>
</dbReference>
<evidence type="ECO:0000313" key="1">
    <source>
        <dbReference type="EMBL" id="MBL1077277.1"/>
    </source>
</evidence>
<sequence length="149" mass="16569">MTPSTLRPLLFLDVDGPLLPFGGPNAKTVDPHLGPLLRALPCELVWATTWMDEANLHLTPILGLPTLPVMQWPDTPDDGIDAWFGLHWKTRALVDRAAGGAFVWVDDEIRDSDREWVAANHGGRALLHRVDPRIGLRVADFEVIRAWLG</sequence>
<evidence type="ECO:0008006" key="3">
    <source>
        <dbReference type="Google" id="ProtNLM"/>
    </source>
</evidence>
<comment type="caution">
    <text evidence="1">The sequence shown here is derived from an EMBL/GenBank/DDBJ whole genome shotgun (WGS) entry which is preliminary data.</text>
</comment>
<accession>A0ABS1M9I1</accession>
<dbReference type="Proteomes" id="UP000602198">
    <property type="component" value="Unassembled WGS sequence"/>
</dbReference>
<evidence type="ECO:0000313" key="2">
    <source>
        <dbReference type="Proteomes" id="UP000602198"/>
    </source>
</evidence>